<dbReference type="InterPro" id="IPR007419">
    <property type="entry name" value="BFD-like_2Fe2S-bd_dom"/>
</dbReference>
<evidence type="ECO:0000256" key="7">
    <source>
        <dbReference type="ARBA" id="ARBA00034078"/>
    </source>
</evidence>
<evidence type="ECO:0000256" key="9">
    <source>
        <dbReference type="ARBA" id="ARBA00046332"/>
    </source>
</evidence>
<name>A0A2S9V407_9ALTE</name>
<organism evidence="11 12">
    <name type="scientific">Alteromonas alba</name>
    <dbReference type="NCBI Taxonomy" id="2079529"/>
    <lineage>
        <taxon>Bacteria</taxon>
        <taxon>Pseudomonadati</taxon>
        <taxon>Pseudomonadota</taxon>
        <taxon>Gammaproteobacteria</taxon>
        <taxon>Alteromonadales</taxon>
        <taxon>Alteromonadaceae</taxon>
        <taxon>Alteromonas/Salinimonas group</taxon>
        <taxon>Alteromonas</taxon>
    </lineage>
</organism>
<evidence type="ECO:0000256" key="5">
    <source>
        <dbReference type="ARBA" id="ARBA00023004"/>
    </source>
</evidence>
<dbReference type="InterPro" id="IPR052371">
    <property type="entry name" value="BFD-associated_ferredoxin"/>
</dbReference>
<dbReference type="AlphaFoldDB" id="A0A2S9V407"/>
<comment type="cofactor">
    <cofactor evidence="7">
        <name>[2Fe-2S] cluster</name>
        <dbReference type="ChEBI" id="CHEBI:190135"/>
    </cofactor>
</comment>
<evidence type="ECO:0000313" key="11">
    <source>
        <dbReference type="EMBL" id="PRO71179.1"/>
    </source>
</evidence>
<feature type="domain" description="BFD-like [2Fe-2S]-binding" evidence="10">
    <location>
        <begin position="2"/>
        <end position="51"/>
    </location>
</feature>
<dbReference type="RefSeq" id="WP_105936733.1">
    <property type="nucleotide sequence ID" value="NZ_PVNP01000212.1"/>
</dbReference>
<dbReference type="OrthoDB" id="9815350at2"/>
<dbReference type="PANTHER" id="PTHR37424:SF1">
    <property type="entry name" value="BACTERIOFERRITIN-ASSOCIATED FERREDOXIN"/>
    <property type="match status" value="1"/>
</dbReference>
<evidence type="ECO:0000256" key="4">
    <source>
        <dbReference type="ARBA" id="ARBA00022982"/>
    </source>
</evidence>
<evidence type="ECO:0000256" key="2">
    <source>
        <dbReference type="ARBA" id="ARBA00022714"/>
    </source>
</evidence>
<comment type="caution">
    <text evidence="11">The sequence shown here is derived from an EMBL/GenBank/DDBJ whole genome shotgun (WGS) entry which is preliminary data.</text>
</comment>
<keyword evidence="6" id="KW-0411">Iron-sulfur</keyword>
<evidence type="ECO:0000313" key="12">
    <source>
        <dbReference type="Proteomes" id="UP000238949"/>
    </source>
</evidence>
<protein>
    <recommendedName>
        <fullName evidence="8">Bacterioferritin-associated ferredoxin</fullName>
    </recommendedName>
</protein>
<accession>A0A2S9V407</accession>
<dbReference type="EMBL" id="PVNP01000212">
    <property type="protein sequence ID" value="PRO71179.1"/>
    <property type="molecule type" value="Genomic_DNA"/>
</dbReference>
<keyword evidence="1" id="KW-0813">Transport</keyword>
<sequence length="64" mass="7016">MYVCMCYGVTDTAIRKAVTDSGVGNIRDLREQLQLGSQCGKCIQMAQQVIDSTIINESLFKDVG</sequence>
<comment type="similarity">
    <text evidence="9">Belongs to the Bfd family.</text>
</comment>
<keyword evidence="3" id="KW-0479">Metal-binding</keyword>
<keyword evidence="12" id="KW-1185">Reference proteome</keyword>
<proteinExistence type="inferred from homology"/>
<dbReference type="GO" id="GO:0046872">
    <property type="term" value="F:metal ion binding"/>
    <property type="evidence" value="ECO:0007669"/>
    <property type="project" value="UniProtKB-KW"/>
</dbReference>
<dbReference type="PANTHER" id="PTHR37424">
    <property type="entry name" value="BACTERIOFERRITIN-ASSOCIATED FERREDOXIN"/>
    <property type="match status" value="1"/>
</dbReference>
<dbReference type="GO" id="GO:0051537">
    <property type="term" value="F:2 iron, 2 sulfur cluster binding"/>
    <property type="evidence" value="ECO:0007669"/>
    <property type="project" value="UniProtKB-KW"/>
</dbReference>
<dbReference type="Proteomes" id="UP000238949">
    <property type="component" value="Unassembled WGS sequence"/>
</dbReference>
<evidence type="ECO:0000256" key="1">
    <source>
        <dbReference type="ARBA" id="ARBA00022448"/>
    </source>
</evidence>
<keyword evidence="5" id="KW-0408">Iron</keyword>
<reference evidence="12" key="1">
    <citation type="journal article" date="2020" name="Int. J. Syst. Evol. Microbiol.">
        <title>Alteromonas alba sp. nov., a marine bacterium isolated from the seawater of the West Pacific Ocean.</title>
        <authorList>
            <person name="Sun C."/>
            <person name="Wu Y.-H."/>
            <person name="Xamxidin M."/>
            <person name="Cheng H."/>
            <person name="Xu X.-W."/>
        </authorList>
    </citation>
    <scope>NUCLEOTIDE SEQUENCE [LARGE SCALE GENOMIC DNA]</scope>
    <source>
        <strain evidence="12">190</strain>
    </source>
</reference>
<evidence type="ECO:0000256" key="6">
    <source>
        <dbReference type="ARBA" id="ARBA00023014"/>
    </source>
</evidence>
<keyword evidence="4" id="KW-0249">Electron transport</keyword>
<dbReference type="Pfam" id="PF04324">
    <property type="entry name" value="Fer2_BFD"/>
    <property type="match status" value="1"/>
</dbReference>
<dbReference type="InterPro" id="IPR041854">
    <property type="entry name" value="BFD-like_2Fe2S-bd_dom_sf"/>
</dbReference>
<evidence type="ECO:0000256" key="8">
    <source>
        <dbReference type="ARBA" id="ARBA00039386"/>
    </source>
</evidence>
<evidence type="ECO:0000259" key="10">
    <source>
        <dbReference type="Pfam" id="PF04324"/>
    </source>
</evidence>
<evidence type="ECO:0000256" key="3">
    <source>
        <dbReference type="ARBA" id="ARBA00022723"/>
    </source>
</evidence>
<dbReference type="Gene3D" id="1.10.10.1100">
    <property type="entry name" value="BFD-like [2Fe-2S]-binding domain"/>
    <property type="match status" value="1"/>
</dbReference>
<keyword evidence="2" id="KW-0001">2Fe-2S</keyword>
<gene>
    <name evidence="11" type="ORF">C6Y40_23030</name>
</gene>